<evidence type="ECO:0000256" key="6">
    <source>
        <dbReference type="ARBA" id="ARBA00022989"/>
    </source>
</evidence>
<evidence type="ECO:0000256" key="11">
    <source>
        <dbReference type="SAM" id="MobiDB-lite"/>
    </source>
</evidence>
<evidence type="ECO:0000313" key="13">
    <source>
        <dbReference type="Proteomes" id="UP001049176"/>
    </source>
</evidence>
<feature type="repeat" description="Solcar" evidence="9">
    <location>
        <begin position="24"/>
        <end position="113"/>
    </location>
</feature>
<sequence length="468" mass="50628">MRSDGVSHTTSSDDTTSDSVLTPRAALQDVAFGSLAGMVSELFEYPFDLAKVRLQSQLLSDGQPTFKGPIDCLVKTWQEEGVRGLYRGLTVPLVGSMAETAAIFLAYNSFQNAIHRYYGTGSTAREPLSITQLGIAAAGAGALGSFIITPIELVKCKLQVQTMSTHTPSRIPPLQTVSPKLLAEIMNGNTPTSPFHHTKTTPGLPRQPRPPFDPHLMDQNLKTKIQFKPVFHSPPPLANAPGPISITRSIIQNHGLRGLWLGHTGTVLRDTGGTAVWFATKEWIGRLLRERRRHTTSPQNPNPLSQTLVPWESALAGAVAGAICTAALYPADTVKSAVQTEEELREYRNRGASAAREWSANHGHHPRHPQALNPITGGTRMDTSASLSKTDSHHLRGSSYTRPSPSPVIRTSLSSLIPKSSFVQTFIKIYSSHGLQGLYSGCGMTMARAIPSSGIVFVVYDGLMAWLG</sequence>
<dbReference type="EMBL" id="CM032185">
    <property type="protein sequence ID" value="KAG7091910.1"/>
    <property type="molecule type" value="Genomic_DNA"/>
</dbReference>
<dbReference type="GO" id="GO:0000064">
    <property type="term" value="F:L-ornithine transmembrane transporter activity"/>
    <property type="evidence" value="ECO:0007669"/>
    <property type="project" value="TreeGrafter"/>
</dbReference>
<dbReference type="PROSITE" id="PS50920">
    <property type="entry name" value="SOLCAR"/>
    <property type="match status" value="3"/>
</dbReference>
<dbReference type="InterPro" id="IPR050567">
    <property type="entry name" value="Mitochondrial_Carrier"/>
</dbReference>
<evidence type="ECO:0000256" key="10">
    <source>
        <dbReference type="RuleBase" id="RU000488"/>
    </source>
</evidence>
<dbReference type="KEGG" id="more:E1B28_008306"/>
<gene>
    <name evidence="12" type="ORF">E1B28_008306</name>
</gene>
<evidence type="ECO:0000256" key="7">
    <source>
        <dbReference type="ARBA" id="ARBA00023128"/>
    </source>
</evidence>
<evidence type="ECO:0000256" key="9">
    <source>
        <dbReference type="PROSITE-ProRule" id="PRU00282"/>
    </source>
</evidence>
<feature type="region of interest" description="Disordered" evidence="11">
    <location>
        <begin position="193"/>
        <end position="215"/>
    </location>
</feature>
<keyword evidence="3 10" id="KW-0813">Transport</keyword>
<dbReference type="InterPro" id="IPR018108">
    <property type="entry name" value="MCP_transmembrane"/>
</dbReference>
<dbReference type="GO" id="GO:0031966">
    <property type="term" value="C:mitochondrial membrane"/>
    <property type="evidence" value="ECO:0007669"/>
    <property type="project" value="UniProtKB-SubCell"/>
</dbReference>
<keyword evidence="6" id="KW-1133">Transmembrane helix</keyword>
<dbReference type="AlphaFoldDB" id="A0A9P7US95"/>
<evidence type="ECO:0000256" key="2">
    <source>
        <dbReference type="ARBA" id="ARBA00006375"/>
    </source>
</evidence>
<dbReference type="Pfam" id="PF00153">
    <property type="entry name" value="Mito_carr"/>
    <property type="match status" value="5"/>
</dbReference>
<dbReference type="PANTHER" id="PTHR45624">
    <property type="entry name" value="MITOCHONDRIAL BASIC AMINO ACIDS TRANSPORTER-RELATED"/>
    <property type="match status" value="1"/>
</dbReference>
<dbReference type="InterPro" id="IPR023395">
    <property type="entry name" value="MCP_dom_sf"/>
</dbReference>
<name>A0A9P7US95_9AGAR</name>
<dbReference type="GO" id="GO:1990575">
    <property type="term" value="P:mitochondrial L-ornithine transmembrane transport"/>
    <property type="evidence" value="ECO:0007669"/>
    <property type="project" value="TreeGrafter"/>
</dbReference>
<evidence type="ECO:0000256" key="5">
    <source>
        <dbReference type="ARBA" id="ARBA00022737"/>
    </source>
</evidence>
<dbReference type="PANTHER" id="PTHR45624:SF31">
    <property type="entry name" value="MITOCHONDRIAL ORNITHINE TRANSPORTER 1"/>
    <property type="match status" value="1"/>
</dbReference>
<keyword evidence="4 9" id="KW-0812">Transmembrane</keyword>
<feature type="region of interest" description="Disordered" evidence="11">
    <location>
        <begin position="1"/>
        <end position="20"/>
    </location>
</feature>
<keyword evidence="13" id="KW-1185">Reference proteome</keyword>
<dbReference type="SUPFAM" id="SSF103506">
    <property type="entry name" value="Mitochondrial carrier"/>
    <property type="match status" value="2"/>
</dbReference>
<dbReference type="RefSeq" id="XP_043008380.1">
    <property type="nucleotide sequence ID" value="XM_043153096.1"/>
</dbReference>
<evidence type="ECO:0000256" key="4">
    <source>
        <dbReference type="ARBA" id="ARBA00022692"/>
    </source>
</evidence>
<keyword evidence="7" id="KW-0496">Mitochondrion</keyword>
<feature type="repeat" description="Solcar" evidence="9">
    <location>
        <begin position="383"/>
        <end position="466"/>
    </location>
</feature>
<evidence type="ECO:0008006" key="14">
    <source>
        <dbReference type="Google" id="ProtNLM"/>
    </source>
</evidence>
<feature type="region of interest" description="Disordered" evidence="11">
    <location>
        <begin position="382"/>
        <end position="406"/>
    </location>
</feature>
<evidence type="ECO:0000256" key="3">
    <source>
        <dbReference type="ARBA" id="ARBA00022448"/>
    </source>
</evidence>
<dbReference type="GeneID" id="66077382"/>
<comment type="subcellular location">
    <subcellularLocation>
        <location evidence="1">Mitochondrion membrane</location>
        <topology evidence="1">Multi-pass membrane protein</topology>
    </subcellularLocation>
</comment>
<dbReference type="Gene3D" id="1.50.40.10">
    <property type="entry name" value="Mitochondrial carrier domain"/>
    <property type="match status" value="2"/>
</dbReference>
<dbReference type="Proteomes" id="UP001049176">
    <property type="component" value="Chromosome 5"/>
</dbReference>
<feature type="compositionally biased region" description="Low complexity" evidence="11">
    <location>
        <begin position="1"/>
        <end position="19"/>
    </location>
</feature>
<dbReference type="OrthoDB" id="2139348at2759"/>
<evidence type="ECO:0000256" key="1">
    <source>
        <dbReference type="ARBA" id="ARBA00004225"/>
    </source>
</evidence>
<comment type="similarity">
    <text evidence="2 10">Belongs to the mitochondrial carrier (TC 2.A.29) family.</text>
</comment>
<comment type="caution">
    <text evidence="12">The sequence shown here is derived from an EMBL/GenBank/DDBJ whole genome shotgun (WGS) entry which is preliminary data.</text>
</comment>
<evidence type="ECO:0000256" key="8">
    <source>
        <dbReference type="ARBA" id="ARBA00023136"/>
    </source>
</evidence>
<organism evidence="12 13">
    <name type="scientific">Marasmius oreades</name>
    <name type="common">fairy-ring Marasmius</name>
    <dbReference type="NCBI Taxonomy" id="181124"/>
    <lineage>
        <taxon>Eukaryota</taxon>
        <taxon>Fungi</taxon>
        <taxon>Dikarya</taxon>
        <taxon>Basidiomycota</taxon>
        <taxon>Agaricomycotina</taxon>
        <taxon>Agaricomycetes</taxon>
        <taxon>Agaricomycetidae</taxon>
        <taxon>Agaricales</taxon>
        <taxon>Marasmiineae</taxon>
        <taxon>Marasmiaceae</taxon>
        <taxon>Marasmius</taxon>
    </lineage>
</organism>
<protein>
    <recommendedName>
        <fullName evidence="14">Mitochondrial carrier</fullName>
    </recommendedName>
</protein>
<feature type="repeat" description="Solcar" evidence="9">
    <location>
        <begin position="128"/>
        <end position="287"/>
    </location>
</feature>
<reference evidence="12" key="1">
    <citation type="journal article" date="2021" name="Genome Biol. Evol.">
        <title>The assembled and annotated genome of the fairy-ring fungus Marasmius oreades.</title>
        <authorList>
            <person name="Hiltunen M."/>
            <person name="Ament-Velasquez S.L."/>
            <person name="Johannesson H."/>
        </authorList>
    </citation>
    <scope>NUCLEOTIDE SEQUENCE</scope>
    <source>
        <strain evidence="12">03SP1</strain>
    </source>
</reference>
<evidence type="ECO:0000313" key="12">
    <source>
        <dbReference type="EMBL" id="KAG7091910.1"/>
    </source>
</evidence>
<keyword evidence="5" id="KW-0677">Repeat</keyword>
<keyword evidence="8 9" id="KW-0472">Membrane</keyword>
<accession>A0A9P7US95</accession>
<proteinExistence type="inferred from homology"/>